<sequence precursor="true">MINNNLFSSARFADNPFLKDVAGKQFAQFGDFSIWPSYYPKRDPASLLQAHDAIQADAFCKELDFIIIGPKRQKGKADALRRAQKFGVKVLDQVDLLYLTRPRLERARFAFAGGFDFLPPSLTSQQGYSVLADIGCEHDLKVTEATDYLVLGEKRAKGKADAQKLAEKHKVSILTEDAFLDLIGNQVAPDKLNFQSLVIKLQRTIDPSRLRKALQMLQDDSFNLYSDHDDLQITGIISSQSGYSTAYSCLLDHEGSYSCCDDGLNKCMGMDNMYGRGICKHTLALLLGLVNSGGLDANRVFRWVVASTQHRAGKDDTTKDKLAKTWLRYKGMEAGEIDWRPMETIPEDYY</sequence>
<proteinExistence type="predicted"/>
<evidence type="ECO:0000313" key="1">
    <source>
        <dbReference type="EMBL" id="EIJ34751.1"/>
    </source>
</evidence>
<evidence type="ECO:0008006" key="3">
    <source>
        <dbReference type="Google" id="ProtNLM"/>
    </source>
</evidence>
<dbReference type="RefSeq" id="WP_002708673.1">
    <property type="nucleotide sequence ID" value="NZ_JH651384.1"/>
</dbReference>
<dbReference type="OrthoDB" id="247791at2"/>
<protein>
    <recommendedName>
        <fullName evidence="3">BRCT domain-containing protein</fullName>
    </recommendedName>
</protein>
<evidence type="ECO:0000313" key="2">
    <source>
        <dbReference type="Proteomes" id="UP000005317"/>
    </source>
</evidence>
<dbReference type="Proteomes" id="UP000005317">
    <property type="component" value="Unassembled WGS sequence"/>
</dbReference>
<name>A0A656HC72_THINJ</name>
<dbReference type="Gene3D" id="3.40.50.10190">
    <property type="entry name" value="BRCT domain"/>
    <property type="match status" value="1"/>
</dbReference>
<dbReference type="InterPro" id="IPR036420">
    <property type="entry name" value="BRCT_dom_sf"/>
</dbReference>
<dbReference type="EMBL" id="JH651384">
    <property type="protein sequence ID" value="EIJ34751.1"/>
    <property type="molecule type" value="Genomic_DNA"/>
</dbReference>
<organism evidence="1 2">
    <name type="scientific">Thiothrix nivea (strain ATCC 35100 / DSM 5205 / JP2)</name>
    <dbReference type="NCBI Taxonomy" id="870187"/>
    <lineage>
        <taxon>Bacteria</taxon>
        <taxon>Pseudomonadati</taxon>
        <taxon>Pseudomonadota</taxon>
        <taxon>Gammaproteobacteria</taxon>
        <taxon>Thiotrichales</taxon>
        <taxon>Thiotrichaceae</taxon>
        <taxon>Thiothrix</taxon>
    </lineage>
</organism>
<reference evidence="2" key="1">
    <citation type="journal article" date="2011" name="Stand. Genomic Sci.">
        <title>Genome sequence of the filamentous, gliding Thiothrix nivea neotype strain (JP2(T)).</title>
        <authorList>
            <person name="Lapidus A."/>
            <person name="Nolan M."/>
            <person name="Lucas S."/>
            <person name="Glavina Del Rio T."/>
            <person name="Tice H."/>
            <person name="Cheng J.F."/>
            <person name="Tapia R."/>
            <person name="Han C."/>
            <person name="Goodwin L."/>
            <person name="Pitluck S."/>
            <person name="Liolios K."/>
            <person name="Pagani I."/>
            <person name="Ivanova N."/>
            <person name="Huntemann M."/>
            <person name="Mavromatis K."/>
            <person name="Mikhailova N."/>
            <person name="Pati A."/>
            <person name="Chen A."/>
            <person name="Palaniappan K."/>
            <person name="Land M."/>
            <person name="Brambilla E.M."/>
            <person name="Rohde M."/>
            <person name="Abt B."/>
            <person name="Verbarg S."/>
            <person name="Goker M."/>
            <person name="Bristow J."/>
            <person name="Eisen J.A."/>
            <person name="Markowitz V."/>
            <person name="Hugenholtz P."/>
            <person name="Kyrpides N.C."/>
            <person name="Klenk H.P."/>
            <person name="Woyke T."/>
        </authorList>
    </citation>
    <scope>NUCLEOTIDE SEQUENCE [LARGE SCALE GENOMIC DNA]</scope>
    <source>
        <strain evidence="2">ATCC 35100 / DSM 5205 / JP2</strain>
    </source>
</reference>
<dbReference type="AlphaFoldDB" id="A0A656HC72"/>
<accession>A0A656HC72</accession>
<keyword evidence="2" id="KW-1185">Reference proteome</keyword>
<gene>
    <name evidence="1" type="ORF">Thini_2186</name>
</gene>